<evidence type="ECO:0000256" key="5">
    <source>
        <dbReference type="ARBA" id="ARBA00023136"/>
    </source>
</evidence>
<reference evidence="10" key="1">
    <citation type="submission" date="2025-08" db="UniProtKB">
        <authorList>
            <consortium name="RefSeq"/>
        </authorList>
    </citation>
    <scope>IDENTIFICATION</scope>
    <source>
        <tissue evidence="10">Whole body</tissue>
    </source>
</reference>
<dbReference type="GO" id="GO:0005886">
    <property type="term" value="C:plasma membrane"/>
    <property type="evidence" value="ECO:0007669"/>
    <property type="project" value="UniProtKB-SubCell"/>
</dbReference>
<accession>A0A6J1RKE4</accession>
<organism evidence="9 10">
    <name type="scientific">Temnothorax curvispinosus</name>
    <dbReference type="NCBI Taxonomy" id="300111"/>
    <lineage>
        <taxon>Eukaryota</taxon>
        <taxon>Metazoa</taxon>
        <taxon>Ecdysozoa</taxon>
        <taxon>Arthropoda</taxon>
        <taxon>Hexapoda</taxon>
        <taxon>Insecta</taxon>
        <taxon>Pterygota</taxon>
        <taxon>Neoptera</taxon>
        <taxon>Endopterygota</taxon>
        <taxon>Hymenoptera</taxon>
        <taxon>Apocrita</taxon>
        <taxon>Aculeata</taxon>
        <taxon>Formicoidea</taxon>
        <taxon>Formicidae</taxon>
        <taxon>Myrmicinae</taxon>
        <taxon>Temnothorax</taxon>
    </lineage>
</organism>
<dbReference type="GO" id="GO:0007165">
    <property type="term" value="P:signal transduction"/>
    <property type="evidence" value="ECO:0007669"/>
    <property type="project" value="UniProtKB-KW"/>
</dbReference>
<dbReference type="AlphaFoldDB" id="A0A6J1RKE4"/>
<feature type="transmembrane region" description="Helical" evidence="8">
    <location>
        <begin position="16"/>
        <end position="36"/>
    </location>
</feature>
<gene>
    <name evidence="10" type="primary">LOC112468274</name>
</gene>
<evidence type="ECO:0000256" key="7">
    <source>
        <dbReference type="ARBA" id="ARBA00023224"/>
    </source>
</evidence>
<evidence type="ECO:0000256" key="6">
    <source>
        <dbReference type="ARBA" id="ARBA00023170"/>
    </source>
</evidence>
<protein>
    <submittedName>
        <fullName evidence="10">Uncharacterized protein LOC112468274</fullName>
    </submittedName>
</protein>
<keyword evidence="9" id="KW-1185">Reference proteome</keyword>
<keyword evidence="7" id="KW-0807">Transducer</keyword>
<evidence type="ECO:0000256" key="3">
    <source>
        <dbReference type="ARBA" id="ARBA00022692"/>
    </source>
</evidence>
<dbReference type="GO" id="GO:0030425">
    <property type="term" value="C:dendrite"/>
    <property type="evidence" value="ECO:0007669"/>
    <property type="project" value="TreeGrafter"/>
</dbReference>
<keyword evidence="2" id="KW-1003">Cell membrane</keyword>
<keyword evidence="4 8" id="KW-1133">Transmembrane helix</keyword>
<evidence type="ECO:0000256" key="4">
    <source>
        <dbReference type="ARBA" id="ARBA00022989"/>
    </source>
</evidence>
<keyword evidence="6" id="KW-0675">Receptor</keyword>
<dbReference type="GO" id="GO:0030424">
    <property type="term" value="C:axon"/>
    <property type="evidence" value="ECO:0007669"/>
    <property type="project" value="TreeGrafter"/>
</dbReference>
<dbReference type="GO" id="GO:0007635">
    <property type="term" value="P:chemosensory behavior"/>
    <property type="evidence" value="ECO:0007669"/>
    <property type="project" value="TreeGrafter"/>
</dbReference>
<keyword evidence="3 8" id="KW-0812">Transmembrane</keyword>
<dbReference type="GeneID" id="112468274"/>
<dbReference type="PANTHER" id="PTHR21143">
    <property type="entry name" value="INVERTEBRATE GUSTATORY RECEPTOR"/>
    <property type="match status" value="1"/>
</dbReference>
<evidence type="ECO:0000256" key="8">
    <source>
        <dbReference type="SAM" id="Phobius"/>
    </source>
</evidence>
<dbReference type="Pfam" id="PF08395">
    <property type="entry name" value="7tm_7"/>
    <property type="match status" value="1"/>
</dbReference>
<dbReference type="GO" id="GO:0050909">
    <property type="term" value="P:sensory perception of taste"/>
    <property type="evidence" value="ECO:0007669"/>
    <property type="project" value="InterPro"/>
</dbReference>
<sequence>MHLHLELYQIVRQLNVMFGIQITMELGAYMILIIRLSNYIYLHIKTKGRFIVTSLDWLYLSYWIFLHVAKIFFFNYICETVSAKSNKIKGVLHQLTDLHQYTDIRDEIHQFTLQMIYHPLKLTGLGLFYFGNSFLRKFVITIATFIIIIMQMSPIPFIAQGAIW</sequence>
<dbReference type="Proteomes" id="UP000504618">
    <property type="component" value="Unplaced"/>
</dbReference>
<comment type="subcellular location">
    <subcellularLocation>
        <location evidence="1">Cell membrane</location>
        <topology evidence="1">Multi-pass membrane protein</topology>
    </subcellularLocation>
</comment>
<name>A0A6J1RKE4_9HYME</name>
<keyword evidence="5 8" id="KW-0472">Membrane</keyword>
<dbReference type="PANTHER" id="PTHR21143:SF133">
    <property type="entry name" value="GUSTATORY AND PHEROMONE RECEPTOR 32A-RELATED"/>
    <property type="match status" value="1"/>
</dbReference>
<dbReference type="GO" id="GO:0043025">
    <property type="term" value="C:neuronal cell body"/>
    <property type="evidence" value="ECO:0007669"/>
    <property type="project" value="TreeGrafter"/>
</dbReference>
<dbReference type="GO" id="GO:0008049">
    <property type="term" value="P:male courtship behavior"/>
    <property type="evidence" value="ECO:0007669"/>
    <property type="project" value="TreeGrafter"/>
</dbReference>
<evidence type="ECO:0000256" key="2">
    <source>
        <dbReference type="ARBA" id="ARBA00022475"/>
    </source>
</evidence>
<dbReference type="RefSeq" id="XP_024893161.1">
    <property type="nucleotide sequence ID" value="XM_025037393.1"/>
</dbReference>
<dbReference type="OrthoDB" id="7632762at2759"/>
<proteinExistence type="predicted"/>
<evidence type="ECO:0000313" key="9">
    <source>
        <dbReference type="Proteomes" id="UP000504618"/>
    </source>
</evidence>
<feature type="transmembrane region" description="Helical" evidence="8">
    <location>
        <begin position="57"/>
        <end position="77"/>
    </location>
</feature>
<dbReference type="InterPro" id="IPR013604">
    <property type="entry name" value="7TM_chemorcpt"/>
</dbReference>
<feature type="transmembrane region" description="Helical" evidence="8">
    <location>
        <begin position="138"/>
        <end position="159"/>
    </location>
</feature>
<evidence type="ECO:0000256" key="1">
    <source>
        <dbReference type="ARBA" id="ARBA00004651"/>
    </source>
</evidence>
<evidence type="ECO:0000313" key="10">
    <source>
        <dbReference type="RefSeq" id="XP_024893161.1"/>
    </source>
</evidence>